<dbReference type="GO" id="GO:0005524">
    <property type="term" value="F:ATP binding"/>
    <property type="evidence" value="ECO:0007669"/>
    <property type="project" value="UniProtKB-KW"/>
</dbReference>
<dbReference type="SUPFAM" id="SSF141000">
    <property type="entry name" value="Glu-tRNAGln amidotransferase C subunit"/>
    <property type="match status" value="1"/>
</dbReference>
<name>A0A7W9TPV5_CASDE</name>
<dbReference type="GO" id="GO:0006412">
    <property type="term" value="P:translation"/>
    <property type="evidence" value="ECO:0007669"/>
    <property type="project" value="UniProtKB-UniRule"/>
</dbReference>
<dbReference type="PANTHER" id="PTHR15004">
    <property type="entry name" value="GLUTAMYL-TRNA(GLN) AMIDOTRANSFERASE SUBUNIT C, MITOCHONDRIAL"/>
    <property type="match status" value="1"/>
</dbReference>
<comment type="subunit">
    <text evidence="1">Heterotrimer of A, B and C subunits.</text>
</comment>
<dbReference type="GO" id="GO:0006450">
    <property type="term" value="P:regulation of translational fidelity"/>
    <property type="evidence" value="ECO:0007669"/>
    <property type="project" value="InterPro"/>
</dbReference>
<organism evidence="2 3">
    <name type="scientific">Castellaniella defragrans</name>
    <name type="common">Alcaligenes defragrans</name>
    <dbReference type="NCBI Taxonomy" id="75697"/>
    <lineage>
        <taxon>Bacteria</taxon>
        <taxon>Pseudomonadati</taxon>
        <taxon>Pseudomonadota</taxon>
        <taxon>Betaproteobacteria</taxon>
        <taxon>Burkholderiales</taxon>
        <taxon>Alcaligenaceae</taxon>
        <taxon>Castellaniella</taxon>
    </lineage>
</organism>
<comment type="catalytic activity">
    <reaction evidence="1">
        <text>L-glutamyl-tRNA(Gln) + L-glutamine + ATP + H2O = L-glutaminyl-tRNA(Gln) + L-glutamate + ADP + phosphate + H(+)</text>
        <dbReference type="Rhea" id="RHEA:17521"/>
        <dbReference type="Rhea" id="RHEA-COMP:9681"/>
        <dbReference type="Rhea" id="RHEA-COMP:9684"/>
        <dbReference type="ChEBI" id="CHEBI:15377"/>
        <dbReference type="ChEBI" id="CHEBI:15378"/>
        <dbReference type="ChEBI" id="CHEBI:29985"/>
        <dbReference type="ChEBI" id="CHEBI:30616"/>
        <dbReference type="ChEBI" id="CHEBI:43474"/>
        <dbReference type="ChEBI" id="CHEBI:58359"/>
        <dbReference type="ChEBI" id="CHEBI:78520"/>
        <dbReference type="ChEBI" id="CHEBI:78521"/>
        <dbReference type="ChEBI" id="CHEBI:456216"/>
    </reaction>
</comment>
<dbReference type="GO" id="GO:0050567">
    <property type="term" value="F:glutaminyl-tRNA synthase (glutamine-hydrolyzing) activity"/>
    <property type="evidence" value="ECO:0007669"/>
    <property type="project" value="UniProtKB-UniRule"/>
</dbReference>
<dbReference type="GO" id="GO:0070681">
    <property type="term" value="P:glutaminyl-tRNAGln biosynthesis via transamidation"/>
    <property type="evidence" value="ECO:0007669"/>
    <property type="project" value="TreeGrafter"/>
</dbReference>
<proteinExistence type="inferred from homology"/>
<reference evidence="2 3" key="1">
    <citation type="submission" date="2020-08" db="EMBL/GenBank/DDBJ databases">
        <title>Genomic Encyclopedia of Type Strains, Phase IV (KMG-IV): sequencing the most valuable type-strain genomes for metagenomic binning, comparative biology and taxonomic classification.</title>
        <authorList>
            <person name="Goeker M."/>
        </authorList>
    </citation>
    <scope>NUCLEOTIDE SEQUENCE [LARGE SCALE GENOMIC DNA]</scope>
    <source>
        <strain evidence="2 3">DSM 12141</strain>
    </source>
</reference>
<dbReference type="AlphaFoldDB" id="A0A7W9TPV5"/>
<dbReference type="NCBIfam" id="TIGR00135">
    <property type="entry name" value="gatC"/>
    <property type="match status" value="1"/>
</dbReference>
<dbReference type="RefSeq" id="WP_043685152.1">
    <property type="nucleotide sequence ID" value="NZ_JACHIB010000016.1"/>
</dbReference>
<dbReference type="EMBL" id="JACHIB010000016">
    <property type="protein sequence ID" value="MBB6084675.1"/>
    <property type="molecule type" value="Genomic_DNA"/>
</dbReference>
<gene>
    <name evidence="1" type="primary">gatC</name>
    <name evidence="2" type="ORF">HNR28_002722</name>
</gene>
<dbReference type="InterPro" id="IPR003837">
    <property type="entry name" value="GatC"/>
</dbReference>
<keyword evidence="1" id="KW-0067">ATP-binding</keyword>
<keyword evidence="2" id="KW-0808">Transferase</keyword>
<sequence length="102" mass="11103">MALTEQDIARLARLSGLRLDSNDQIRARQELDRILGLIEELQAVDTAGVEPMAHPLAAHQDIALRLCDDAPEPAQTPEQRDACMANAPAAHQGLFLVPTVIE</sequence>
<dbReference type="Proteomes" id="UP000541136">
    <property type="component" value="Unassembled WGS sequence"/>
</dbReference>
<dbReference type="HAMAP" id="MF_00122">
    <property type="entry name" value="GatC"/>
    <property type="match status" value="1"/>
</dbReference>
<evidence type="ECO:0000256" key="1">
    <source>
        <dbReference type="HAMAP-Rule" id="MF_00122"/>
    </source>
</evidence>
<dbReference type="Gene3D" id="1.10.20.60">
    <property type="entry name" value="Glu-tRNAGln amidotransferase C subunit, N-terminal domain"/>
    <property type="match status" value="1"/>
</dbReference>
<comment type="catalytic activity">
    <reaction evidence="1">
        <text>L-aspartyl-tRNA(Asn) + L-glutamine + ATP + H2O = L-asparaginyl-tRNA(Asn) + L-glutamate + ADP + phosphate + 2 H(+)</text>
        <dbReference type="Rhea" id="RHEA:14513"/>
        <dbReference type="Rhea" id="RHEA-COMP:9674"/>
        <dbReference type="Rhea" id="RHEA-COMP:9677"/>
        <dbReference type="ChEBI" id="CHEBI:15377"/>
        <dbReference type="ChEBI" id="CHEBI:15378"/>
        <dbReference type="ChEBI" id="CHEBI:29985"/>
        <dbReference type="ChEBI" id="CHEBI:30616"/>
        <dbReference type="ChEBI" id="CHEBI:43474"/>
        <dbReference type="ChEBI" id="CHEBI:58359"/>
        <dbReference type="ChEBI" id="CHEBI:78515"/>
        <dbReference type="ChEBI" id="CHEBI:78516"/>
        <dbReference type="ChEBI" id="CHEBI:456216"/>
    </reaction>
</comment>
<comment type="function">
    <text evidence="1">Allows the formation of correctly charged Asn-tRNA(Asn) or Gln-tRNA(Gln) through the transamidation of misacylated Asp-tRNA(Asn) or Glu-tRNA(Gln) in organisms which lack either or both of asparaginyl-tRNA or glutaminyl-tRNA synthetases. The reaction takes place in the presence of glutamine and ATP through an activated phospho-Asp-tRNA(Asn) or phospho-Glu-tRNA(Gln).</text>
</comment>
<comment type="similarity">
    <text evidence="1">Belongs to the GatC family.</text>
</comment>
<dbReference type="PANTHER" id="PTHR15004:SF0">
    <property type="entry name" value="GLUTAMYL-TRNA(GLN) AMIDOTRANSFERASE SUBUNIT C, MITOCHONDRIAL"/>
    <property type="match status" value="1"/>
</dbReference>
<dbReference type="Pfam" id="PF02686">
    <property type="entry name" value="GatC"/>
    <property type="match status" value="1"/>
</dbReference>
<dbReference type="InterPro" id="IPR036113">
    <property type="entry name" value="Asp/Glu-ADT_sf_sub_c"/>
</dbReference>
<keyword evidence="1" id="KW-0648">Protein biosynthesis</keyword>
<dbReference type="EC" id="6.3.5.-" evidence="1"/>
<evidence type="ECO:0000313" key="3">
    <source>
        <dbReference type="Proteomes" id="UP000541136"/>
    </source>
</evidence>
<comment type="caution">
    <text evidence="2">The sequence shown here is derived from an EMBL/GenBank/DDBJ whole genome shotgun (WGS) entry which is preliminary data.</text>
</comment>
<keyword evidence="1" id="KW-0547">Nucleotide-binding</keyword>
<dbReference type="GO" id="GO:0016740">
    <property type="term" value="F:transferase activity"/>
    <property type="evidence" value="ECO:0007669"/>
    <property type="project" value="UniProtKB-KW"/>
</dbReference>
<evidence type="ECO:0000313" key="2">
    <source>
        <dbReference type="EMBL" id="MBB6084675.1"/>
    </source>
</evidence>
<protein>
    <recommendedName>
        <fullName evidence="1">Aspartyl/glutamyl-tRNA(Asn/Gln) amidotransferase subunit C</fullName>
        <shortName evidence="1">Asp/Glu-ADT subunit C</shortName>
        <ecNumber evidence="1">6.3.5.-</ecNumber>
    </recommendedName>
</protein>
<keyword evidence="1 2" id="KW-0436">Ligase</keyword>
<accession>A0A7W9TPV5</accession>